<keyword evidence="1" id="KW-0472">Membrane</keyword>
<accession>A0A9P3Q878</accession>
<dbReference type="EMBL" id="BRXE01000045">
    <property type="protein sequence ID" value="GLB84264.1"/>
    <property type="molecule type" value="Genomic_DNA"/>
</dbReference>
<protein>
    <submittedName>
        <fullName evidence="3">Uncharacterized protein</fullName>
    </submittedName>
</protein>
<organism evidence="3 4">
    <name type="scientific">Mycobacterium kiyosense</name>
    <dbReference type="NCBI Taxonomy" id="2871094"/>
    <lineage>
        <taxon>Bacteria</taxon>
        <taxon>Bacillati</taxon>
        <taxon>Actinomycetota</taxon>
        <taxon>Actinomycetes</taxon>
        <taxon>Mycobacteriales</taxon>
        <taxon>Mycobacteriaceae</taxon>
        <taxon>Mycobacterium</taxon>
    </lineage>
</organism>
<keyword evidence="1" id="KW-0812">Transmembrane</keyword>
<dbReference type="Proteomes" id="UP001165663">
    <property type="component" value="Unassembled WGS sequence"/>
</dbReference>
<evidence type="ECO:0000313" key="4">
    <source>
        <dbReference type="Proteomes" id="UP001064782"/>
    </source>
</evidence>
<dbReference type="RefSeq" id="WP_236980423.1">
    <property type="nucleotide sequence ID" value="NZ_BRXE01000045.1"/>
</dbReference>
<name>A0A9P3Q878_9MYCO</name>
<feature type="transmembrane region" description="Helical" evidence="1">
    <location>
        <begin position="98"/>
        <end position="122"/>
    </location>
</feature>
<comment type="caution">
    <text evidence="3">The sequence shown here is derived from an EMBL/GenBank/DDBJ whole genome shotgun (WGS) entry which is preliminary data.</text>
</comment>
<dbReference type="EMBL" id="BRZI01000050">
    <property type="protein sequence ID" value="GLD32668.1"/>
    <property type="molecule type" value="Genomic_DNA"/>
</dbReference>
<feature type="transmembrane region" description="Helical" evidence="1">
    <location>
        <begin position="63"/>
        <end position="86"/>
    </location>
</feature>
<keyword evidence="4" id="KW-1185">Reference proteome</keyword>
<keyword evidence="1" id="KW-1133">Transmembrane helix</keyword>
<feature type="transmembrane region" description="Helical" evidence="1">
    <location>
        <begin position="169"/>
        <end position="187"/>
    </location>
</feature>
<feature type="transmembrane region" description="Helical" evidence="1">
    <location>
        <begin position="134"/>
        <end position="157"/>
    </location>
</feature>
<reference evidence="3" key="1">
    <citation type="submission" date="2022-08" db="EMBL/GenBank/DDBJ databases">
        <title>Mycobacterium kiyosense sp. nov., scotochromogenic slow-glowing species isolated from respiratory specimens.</title>
        <authorList>
            <person name="Fukano H."/>
            <person name="Kazumi Y."/>
            <person name="Sakagami N."/>
            <person name="Ato M."/>
            <person name="Mitarai S."/>
            <person name="Hoshino Y."/>
        </authorList>
    </citation>
    <scope>NUCLEOTIDE SEQUENCE</scope>
    <source>
        <strain evidence="3">1413</strain>
        <strain evidence="2">SRL2020-028</strain>
    </source>
</reference>
<evidence type="ECO:0000256" key="1">
    <source>
        <dbReference type="SAM" id="Phobius"/>
    </source>
</evidence>
<dbReference type="GeneID" id="83631737"/>
<proteinExistence type="predicted"/>
<gene>
    <name evidence="3" type="ORF">Mkiyose1413_45510</name>
    <name evidence="2" type="ORF">SRL2020028_35200</name>
</gene>
<evidence type="ECO:0000313" key="2">
    <source>
        <dbReference type="EMBL" id="GLB84264.1"/>
    </source>
</evidence>
<evidence type="ECO:0000313" key="3">
    <source>
        <dbReference type="EMBL" id="GLD32668.1"/>
    </source>
</evidence>
<sequence length="197" mass="20603">MACCVIAALLLAIAHRLTPWRRRKPDVAGFAPPATRPAPGEGLVSCGMPQHQPSVALTRHLAASAWICRFVAVGAGVYFAAVALALRSGLAHSTASVSIWAARTLGMVAVAGIAMALSTNIFRRGADRSTGREISGYAAIGLGLMLIEGTSFDMHLLSTYYVMSSSLHNAIHLAGYGLLLPGIAVALPSPQQRSEEV</sequence>
<dbReference type="AlphaFoldDB" id="A0A9P3Q878"/>
<dbReference type="Proteomes" id="UP001064782">
    <property type="component" value="Unassembled WGS sequence"/>
</dbReference>